<organism evidence="2">
    <name type="scientific">marine metagenome</name>
    <dbReference type="NCBI Taxonomy" id="408172"/>
    <lineage>
        <taxon>unclassified sequences</taxon>
        <taxon>metagenomes</taxon>
        <taxon>ecological metagenomes</taxon>
    </lineage>
</organism>
<sequence length="193" mass="20594">MRINVNPSAVNAHRLMTENSRAQEKNLEKLSSGLKINRGADGPAQLQISERLRSQIGGLKQAIDNSETAIAVMQTAEAALDEVARSLVNARQLAVHAANEGVNDRFMMEADEYEFRNIIDQINRISANTQFGKNFLLDGSRGASGVVAGANLVFVGATEEAKSSGPGGYAVTIRTAASRAERTGTIPLSQAII</sequence>
<dbReference type="InterPro" id="IPR001492">
    <property type="entry name" value="Flagellin"/>
</dbReference>
<dbReference type="Gene3D" id="1.20.1330.10">
    <property type="entry name" value="f41 fragment of flagellin, N-terminal domain"/>
    <property type="match status" value="1"/>
</dbReference>
<evidence type="ECO:0000313" key="2">
    <source>
        <dbReference type="EMBL" id="SVD45199.1"/>
    </source>
</evidence>
<feature type="non-terminal residue" evidence="2">
    <location>
        <position position="193"/>
    </location>
</feature>
<dbReference type="GO" id="GO:0005198">
    <property type="term" value="F:structural molecule activity"/>
    <property type="evidence" value="ECO:0007669"/>
    <property type="project" value="InterPro"/>
</dbReference>
<protein>
    <recommendedName>
        <fullName evidence="1">Flagellin N-terminal domain-containing protein</fullName>
    </recommendedName>
</protein>
<accession>A0A382VFC6</accession>
<proteinExistence type="predicted"/>
<gene>
    <name evidence="2" type="ORF">METZ01_LOCUS398053</name>
</gene>
<dbReference type="PANTHER" id="PTHR42792">
    <property type="entry name" value="FLAGELLIN"/>
    <property type="match status" value="1"/>
</dbReference>
<dbReference type="AlphaFoldDB" id="A0A382VFC6"/>
<dbReference type="EMBL" id="UINC01151534">
    <property type="protein sequence ID" value="SVD45199.1"/>
    <property type="molecule type" value="Genomic_DNA"/>
</dbReference>
<reference evidence="2" key="1">
    <citation type="submission" date="2018-05" db="EMBL/GenBank/DDBJ databases">
        <authorList>
            <person name="Lanie J.A."/>
            <person name="Ng W.-L."/>
            <person name="Kazmierczak K.M."/>
            <person name="Andrzejewski T.M."/>
            <person name="Davidsen T.M."/>
            <person name="Wayne K.J."/>
            <person name="Tettelin H."/>
            <person name="Glass J.I."/>
            <person name="Rusch D."/>
            <person name="Podicherti R."/>
            <person name="Tsui H.-C.T."/>
            <person name="Winkler M.E."/>
        </authorList>
    </citation>
    <scope>NUCLEOTIDE SEQUENCE</scope>
</reference>
<dbReference type="Pfam" id="PF00669">
    <property type="entry name" value="Flagellin_N"/>
    <property type="match status" value="1"/>
</dbReference>
<dbReference type="PANTHER" id="PTHR42792:SF2">
    <property type="entry name" value="FLAGELLIN"/>
    <property type="match status" value="1"/>
</dbReference>
<dbReference type="InterPro" id="IPR001029">
    <property type="entry name" value="Flagellin_N"/>
</dbReference>
<dbReference type="GO" id="GO:0009288">
    <property type="term" value="C:bacterial-type flagellum"/>
    <property type="evidence" value="ECO:0007669"/>
    <property type="project" value="InterPro"/>
</dbReference>
<dbReference type="SUPFAM" id="SSF64518">
    <property type="entry name" value="Phase 1 flagellin"/>
    <property type="match status" value="1"/>
</dbReference>
<name>A0A382VFC6_9ZZZZ</name>
<evidence type="ECO:0000259" key="1">
    <source>
        <dbReference type="Pfam" id="PF00669"/>
    </source>
</evidence>
<feature type="domain" description="Flagellin N-terminal" evidence="1">
    <location>
        <begin position="3"/>
        <end position="140"/>
    </location>
</feature>
<dbReference type="PRINTS" id="PR00207">
    <property type="entry name" value="FLAGELLIN"/>
</dbReference>